<dbReference type="GO" id="GO:0046872">
    <property type="term" value="F:metal ion binding"/>
    <property type="evidence" value="ECO:0007669"/>
    <property type="project" value="UniProtKB-KW"/>
</dbReference>
<feature type="region of interest" description="Disordered" evidence="12">
    <location>
        <begin position="564"/>
        <end position="608"/>
    </location>
</feature>
<dbReference type="Proteomes" id="UP000190135">
    <property type="component" value="Unassembled WGS sequence"/>
</dbReference>
<keyword evidence="8" id="KW-0482">Metalloprotease</keyword>
<gene>
    <name evidence="14" type="ORF">SAMN05428963_106109</name>
</gene>
<evidence type="ECO:0000256" key="1">
    <source>
        <dbReference type="ARBA" id="ARBA00001947"/>
    </source>
</evidence>
<dbReference type="PANTHER" id="PTHR37425">
    <property type="match status" value="1"/>
</dbReference>
<dbReference type="InterPro" id="IPR010275">
    <property type="entry name" value="MepK"/>
</dbReference>
<keyword evidence="3" id="KW-0645">Protease</keyword>
<evidence type="ECO:0000256" key="7">
    <source>
        <dbReference type="ARBA" id="ARBA00022833"/>
    </source>
</evidence>
<dbReference type="Pfam" id="PF05951">
    <property type="entry name" value="Peptidase_M15_2"/>
    <property type="match status" value="1"/>
</dbReference>
<keyword evidence="9" id="KW-0961">Cell wall biogenesis/degradation</keyword>
<dbReference type="GO" id="GO:0008237">
    <property type="term" value="F:metallopeptidase activity"/>
    <property type="evidence" value="ECO:0007669"/>
    <property type="project" value="UniProtKB-KW"/>
</dbReference>
<accession>A0A1T4R8Q8</accession>
<evidence type="ECO:0000256" key="12">
    <source>
        <dbReference type="SAM" id="MobiDB-lite"/>
    </source>
</evidence>
<evidence type="ECO:0000256" key="13">
    <source>
        <dbReference type="SAM" id="SignalP"/>
    </source>
</evidence>
<feature type="region of interest" description="Disordered" evidence="12">
    <location>
        <begin position="498"/>
        <end position="522"/>
    </location>
</feature>
<name>A0A1T4R8Q8_9HYPH</name>
<protein>
    <recommendedName>
        <fullName evidence="11">Murein endopeptidase K</fullName>
    </recommendedName>
</protein>
<proteinExistence type="inferred from homology"/>
<comment type="cofactor">
    <cofactor evidence="1">
        <name>Zn(2+)</name>
        <dbReference type="ChEBI" id="CHEBI:29105"/>
    </cofactor>
</comment>
<evidence type="ECO:0000256" key="10">
    <source>
        <dbReference type="ARBA" id="ARBA00093448"/>
    </source>
</evidence>
<keyword evidence="7" id="KW-0862">Zinc</keyword>
<evidence type="ECO:0000256" key="11">
    <source>
        <dbReference type="ARBA" id="ARBA00093666"/>
    </source>
</evidence>
<evidence type="ECO:0000256" key="3">
    <source>
        <dbReference type="ARBA" id="ARBA00022670"/>
    </source>
</evidence>
<feature type="region of interest" description="Disordered" evidence="12">
    <location>
        <begin position="250"/>
        <end position="275"/>
    </location>
</feature>
<evidence type="ECO:0000256" key="8">
    <source>
        <dbReference type="ARBA" id="ARBA00023049"/>
    </source>
</evidence>
<comment type="pathway">
    <text evidence="2">Cell wall biogenesis; cell wall polysaccharide biosynthesis.</text>
</comment>
<dbReference type="CDD" id="cd14844">
    <property type="entry name" value="Zn-DD-carboxypeptidase_like"/>
    <property type="match status" value="1"/>
</dbReference>
<dbReference type="Gene3D" id="3.30.1380.10">
    <property type="match status" value="1"/>
</dbReference>
<keyword evidence="6" id="KW-0378">Hydrolase</keyword>
<feature type="chain" id="PRO_5013001623" description="Murein endopeptidase K" evidence="13">
    <location>
        <begin position="35"/>
        <end position="608"/>
    </location>
</feature>
<dbReference type="InterPro" id="IPR009045">
    <property type="entry name" value="Zn_M74/Hedgehog-like"/>
</dbReference>
<feature type="signal peptide" evidence="13">
    <location>
        <begin position="1"/>
        <end position="34"/>
    </location>
</feature>
<dbReference type="EMBL" id="FUXL01000006">
    <property type="protein sequence ID" value="SKA12206.1"/>
    <property type="molecule type" value="Genomic_DNA"/>
</dbReference>
<dbReference type="GO" id="GO:0006508">
    <property type="term" value="P:proteolysis"/>
    <property type="evidence" value="ECO:0007669"/>
    <property type="project" value="UniProtKB-KW"/>
</dbReference>
<dbReference type="OrthoDB" id="9782994at2"/>
<evidence type="ECO:0000256" key="6">
    <source>
        <dbReference type="ARBA" id="ARBA00022801"/>
    </source>
</evidence>
<dbReference type="RefSeq" id="WP_078708358.1">
    <property type="nucleotide sequence ID" value="NZ_FUXL01000006.1"/>
</dbReference>
<sequence length="608" mass="63254">MSGLNDFVGRATRRIACAAVATALLASASTLARAETRTLKFYHLHTHEKAEIAYKKDGKYLPDGLKKIDWILRDWRRKQPVKMDPHLLDLIWEAYQNSGSRAYINVICGYRAPATNSMLRSRTSGVAENSQHTRGKALDFYLPDVPLKKMREIGLKMQVGGVGYYPKSGSPFVHFDTGNVRHWPRMSRTELAAVFPNGKTLHVPSDGKPLPGYQQALAEYKARGGASAIQVASRGSSSGGSKTLLAMLLGGGDDEADDNAEAATEAAAPAKRPVATPRAPVQVAAATPAAKPVVPATGVALPMRDAFDTTVPSEAAPAETTQVASLDLRSVPIPHRAPVRQPEAVAAPTVQPDAVGTLVAALDREDLPVAAPVENGSKMAFAAIPTPSTRPRFETVLASAKPADDKPATLEDIIGGATSQSVTPSAVARPAVPTPAVVVASREPEPAPAVVASRPALAPAAKTMPALKTVATLSHSAGAPSAKGGRLPFEKLATAASHAANAKRGATVTAEQPAGKSDRVRSVAPKAAASVARPARSQEAIGKQIELAFLVTAPDADAVEAMGRTSAPTQGVAPSASGEMGFQSSRDGRRASKEGGSPFVVLTSASAD</sequence>
<evidence type="ECO:0000313" key="15">
    <source>
        <dbReference type="Proteomes" id="UP000190135"/>
    </source>
</evidence>
<comment type="similarity">
    <text evidence="10">Belongs to the peptidase M15 family.</text>
</comment>
<keyword evidence="5 13" id="KW-0732">Signal</keyword>
<keyword evidence="15" id="KW-1185">Reference proteome</keyword>
<dbReference type="PANTHER" id="PTHR37425:SF1">
    <property type="entry name" value="OUTER MEMBRANE PROTEIN"/>
    <property type="match status" value="1"/>
</dbReference>
<dbReference type="STRING" id="1365950.SAMN05428963_106109"/>
<dbReference type="GO" id="GO:0071555">
    <property type="term" value="P:cell wall organization"/>
    <property type="evidence" value="ECO:0007669"/>
    <property type="project" value="UniProtKB-KW"/>
</dbReference>
<evidence type="ECO:0000256" key="2">
    <source>
        <dbReference type="ARBA" id="ARBA00004776"/>
    </source>
</evidence>
<evidence type="ECO:0000256" key="4">
    <source>
        <dbReference type="ARBA" id="ARBA00022723"/>
    </source>
</evidence>
<reference evidence="14 15" key="1">
    <citation type="submission" date="2017-02" db="EMBL/GenBank/DDBJ databases">
        <authorList>
            <person name="Peterson S.W."/>
        </authorList>
    </citation>
    <scope>NUCLEOTIDE SEQUENCE [LARGE SCALE GENOMIC DNA]</scope>
    <source>
        <strain evidence="14 15">USBA 369</strain>
    </source>
</reference>
<organism evidence="14 15">
    <name type="scientific">Consotaella salsifontis</name>
    <dbReference type="NCBI Taxonomy" id="1365950"/>
    <lineage>
        <taxon>Bacteria</taxon>
        <taxon>Pseudomonadati</taxon>
        <taxon>Pseudomonadota</taxon>
        <taxon>Alphaproteobacteria</taxon>
        <taxon>Hyphomicrobiales</taxon>
        <taxon>Aurantimonadaceae</taxon>
        <taxon>Consotaella</taxon>
    </lineage>
</organism>
<evidence type="ECO:0000256" key="5">
    <source>
        <dbReference type="ARBA" id="ARBA00022729"/>
    </source>
</evidence>
<dbReference type="AlphaFoldDB" id="A0A1T4R8Q8"/>
<dbReference type="SUPFAM" id="SSF55166">
    <property type="entry name" value="Hedgehog/DD-peptidase"/>
    <property type="match status" value="1"/>
</dbReference>
<feature type="compositionally biased region" description="Low complexity" evidence="12">
    <location>
        <begin position="261"/>
        <end position="275"/>
    </location>
</feature>
<evidence type="ECO:0000256" key="9">
    <source>
        <dbReference type="ARBA" id="ARBA00023316"/>
    </source>
</evidence>
<evidence type="ECO:0000313" key="14">
    <source>
        <dbReference type="EMBL" id="SKA12206.1"/>
    </source>
</evidence>
<keyword evidence="4" id="KW-0479">Metal-binding</keyword>